<dbReference type="AlphaFoldDB" id="A0A7D6ZQG5"/>
<evidence type="ECO:0000313" key="9">
    <source>
        <dbReference type="Proteomes" id="UP000515512"/>
    </source>
</evidence>
<dbReference type="GO" id="GO:1901136">
    <property type="term" value="P:carbohydrate derivative catabolic process"/>
    <property type="evidence" value="ECO:0007669"/>
    <property type="project" value="UniProtKB-ARBA"/>
</dbReference>
<feature type="domain" description="Glycoside hydrolase family 5 C-terminal" evidence="7">
    <location>
        <begin position="402"/>
        <end position="478"/>
    </location>
</feature>
<evidence type="ECO:0000256" key="3">
    <source>
        <dbReference type="ARBA" id="ARBA00023295"/>
    </source>
</evidence>
<keyword evidence="2 4" id="KW-0378">Hydrolase</keyword>
<evidence type="ECO:0000259" key="7">
    <source>
        <dbReference type="Pfam" id="PF18564"/>
    </source>
</evidence>
<dbReference type="Proteomes" id="UP000515512">
    <property type="component" value="Chromosome"/>
</dbReference>
<dbReference type="InterPro" id="IPR017853">
    <property type="entry name" value="GH"/>
</dbReference>
<dbReference type="EMBL" id="CP059399">
    <property type="protein sequence ID" value="QLY32843.1"/>
    <property type="molecule type" value="Genomic_DNA"/>
</dbReference>
<evidence type="ECO:0000256" key="5">
    <source>
        <dbReference type="SAM" id="SignalP"/>
    </source>
</evidence>
<comment type="similarity">
    <text evidence="1 4">Belongs to the glycosyl hydrolase 5 (cellulase A) family.</text>
</comment>
<reference evidence="8 9" key="1">
    <citation type="submission" date="2020-07" db="EMBL/GenBank/DDBJ databases">
        <authorList>
            <person name="Zhuang K."/>
            <person name="Ran Y."/>
        </authorList>
    </citation>
    <scope>NUCLEOTIDE SEQUENCE [LARGE SCALE GENOMIC DNA]</scope>
    <source>
        <strain evidence="8 9">WCH-YHL-001</strain>
    </source>
</reference>
<evidence type="ECO:0000256" key="2">
    <source>
        <dbReference type="ARBA" id="ARBA00022801"/>
    </source>
</evidence>
<dbReference type="SUPFAM" id="SSF51445">
    <property type="entry name" value="(Trans)glycosidases"/>
    <property type="match status" value="1"/>
</dbReference>
<gene>
    <name evidence="8" type="ORF">H0264_11865</name>
</gene>
<dbReference type="RefSeq" id="WP_181584007.1">
    <property type="nucleotide sequence ID" value="NZ_CP059399.1"/>
</dbReference>
<dbReference type="InterPro" id="IPR041036">
    <property type="entry name" value="GH5_C"/>
</dbReference>
<dbReference type="InterPro" id="IPR013780">
    <property type="entry name" value="Glyco_hydro_b"/>
</dbReference>
<dbReference type="Gene3D" id="2.60.40.1180">
    <property type="entry name" value="Golgi alpha-mannosidase II"/>
    <property type="match status" value="1"/>
</dbReference>
<dbReference type="InterPro" id="IPR052066">
    <property type="entry name" value="Glycosphingolipid_Hydrolases"/>
</dbReference>
<feature type="domain" description="Glycoside hydrolase family 5" evidence="6">
    <location>
        <begin position="70"/>
        <end position="364"/>
    </location>
</feature>
<dbReference type="PANTHER" id="PTHR31308:SF3">
    <property type="entry name" value="ENDOGLYCOCERAMIDASE"/>
    <property type="match status" value="1"/>
</dbReference>
<dbReference type="Pfam" id="PF18564">
    <property type="entry name" value="Glyco_hydro_5_C"/>
    <property type="match status" value="1"/>
</dbReference>
<dbReference type="Pfam" id="PF00150">
    <property type="entry name" value="Cellulase"/>
    <property type="match status" value="1"/>
</dbReference>
<protein>
    <submittedName>
        <fullName evidence="8">Cellulase family glycosylhydrolase</fullName>
    </submittedName>
</protein>
<organism evidence="8 9">
    <name type="scientific">Nocardia huaxiensis</name>
    <dbReference type="NCBI Taxonomy" id="2755382"/>
    <lineage>
        <taxon>Bacteria</taxon>
        <taxon>Bacillati</taxon>
        <taxon>Actinomycetota</taxon>
        <taxon>Actinomycetes</taxon>
        <taxon>Mycobacteriales</taxon>
        <taxon>Nocardiaceae</taxon>
        <taxon>Nocardia</taxon>
    </lineage>
</organism>
<feature type="signal peptide" evidence="5">
    <location>
        <begin position="1"/>
        <end position="24"/>
    </location>
</feature>
<proteinExistence type="inferred from homology"/>
<name>A0A7D6ZQG5_9NOCA</name>
<dbReference type="GO" id="GO:0000272">
    <property type="term" value="P:polysaccharide catabolic process"/>
    <property type="evidence" value="ECO:0007669"/>
    <property type="project" value="InterPro"/>
</dbReference>
<sequence>MISRTLPVLALACLLLGTAAPAPAAPGETLGRATTAGRWIVDESGRVIIVHGENVVSKTAPYTPQSYGFDTSDAEFLRDNGFNGVRLGIIWEGVEPEPGVFDAGYLDSVAATVDLLAAHGIRTVVEFHQDKWGSVTGGAGAPAWATQTEGMPIVDGSIYASLVSPAVYQAFSNFFANSPAPDGRGLLDHFAAAWTQVAHRLRHTDGVMGYGIINEPFQGIFQDLCAPTEPDCPAPAPQLRLRQFQDRIETAIRAVDPGTPIFESDYILAAAGVVGELVPPTHSGIVHGYNSYALPCALGQPVPVTVCIPFYVSNAQKAREVTESENLPVVLTEFGATDNPEILRYQTDLTDADMTSWFHWNYGGHDPSTTAASQEIEGILVDARRDPVGGNINRGNLTALVRPYPQLVSGTPRSWNFDRTTSRFTFTYSVRRADNSGDFPSGSTTTIAVPPLTYPNGVDVRVTGGRVAETGDGFVTITSDGTAQDISVEIGGL</sequence>
<evidence type="ECO:0000259" key="6">
    <source>
        <dbReference type="Pfam" id="PF00150"/>
    </source>
</evidence>
<keyword evidence="9" id="KW-1185">Reference proteome</keyword>
<evidence type="ECO:0000313" key="8">
    <source>
        <dbReference type="EMBL" id="QLY32843.1"/>
    </source>
</evidence>
<accession>A0A7D6ZQG5</accession>
<feature type="chain" id="PRO_5027648892" evidence="5">
    <location>
        <begin position="25"/>
        <end position="493"/>
    </location>
</feature>
<dbReference type="InterPro" id="IPR001547">
    <property type="entry name" value="Glyco_hydro_5"/>
</dbReference>
<dbReference type="GO" id="GO:0016042">
    <property type="term" value="P:lipid catabolic process"/>
    <property type="evidence" value="ECO:0007669"/>
    <property type="project" value="UniProtKB-ARBA"/>
</dbReference>
<dbReference type="PANTHER" id="PTHR31308">
    <property type="match status" value="1"/>
</dbReference>
<keyword evidence="3 4" id="KW-0326">Glycosidase</keyword>
<dbReference type="Gene3D" id="3.20.20.80">
    <property type="entry name" value="Glycosidases"/>
    <property type="match status" value="1"/>
</dbReference>
<dbReference type="GO" id="GO:0004553">
    <property type="term" value="F:hydrolase activity, hydrolyzing O-glycosyl compounds"/>
    <property type="evidence" value="ECO:0007669"/>
    <property type="project" value="InterPro"/>
</dbReference>
<dbReference type="KEGG" id="nhu:H0264_11865"/>
<keyword evidence="5" id="KW-0732">Signal</keyword>
<evidence type="ECO:0000256" key="1">
    <source>
        <dbReference type="ARBA" id="ARBA00005641"/>
    </source>
</evidence>
<evidence type="ECO:0000256" key="4">
    <source>
        <dbReference type="RuleBase" id="RU361153"/>
    </source>
</evidence>